<evidence type="ECO:0000256" key="4">
    <source>
        <dbReference type="ARBA" id="ARBA00023136"/>
    </source>
</evidence>
<keyword evidence="3 5" id="KW-1133">Transmembrane helix</keyword>
<evidence type="ECO:0000256" key="2">
    <source>
        <dbReference type="ARBA" id="ARBA00022692"/>
    </source>
</evidence>
<evidence type="ECO:0000256" key="5">
    <source>
        <dbReference type="SAM" id="Phobius"/>
    </source>
</evidence>
<reference evidence="7 8" key="1">
    <citation type="submission" date="2019-04" db="EMBL/GenBank/DDBJ databases">
        <title>Mesorhizobium composti sp. nov., isolated from compost.</title>
        <authorList>
            <person name="Lin S.-Y."/>
            <person name="Hameed A."/>
            <person name="Hsieh Y.-T."/>
            <person name="Young C.-C."/>
        </authorList>
    </citation>
    <scope>NUCLEOTIDE SEQUENCE [LARGE SCALE GENOMIC DNA]</scope>
    <source>
        <strain evidence="7 8">CC-YTH430</strain>
    </source>
</reference>
<evidence type="ECO:0000256" key="3">
    <source>
        <dbReference type="ARBA" id="ARBA00022989"/>
    </source>
</evidence>
<feature type="transmembrane region" description="Helical" evidence="5">
    <location>
        <begin position="21"/>
        <end position="41"/>
    </location>
</feature>
<feature type="transmembrane region" description="Helical" evidence="5">
    <location>
        <begin position="413"/>
        <end position="430"/>
    </location>
</feature>
<feature type="transmembrane region" description="Helical" evidence="5">
    <location>
        <begin position="71"/>
        <end position="90"/>
    </location>
</feature>
<dbReference type="InterPro" id="IPR007016">
    <property type="entry name" value="O-antigen_ligase-rel_domated"/>
</dbReference>
<dbReference type="Proteomes" id="UP000306441">
    <property type="component" value="Unassembled WGS sequence"/>
</dbReference>
<gene>
    <name evidence="7" type="ORF">E6C48_21030</name>
</gene>
<dbReference type="EMBL" id="SSNY01000016">
    <property type="protein sequence ID" value="THF54760.1"/>
    <property type="molecule type" value="Genomic_DNA"/>
</dbReference>
<proteinExistence type="predicted"/>
<feature type="transmembrane region" description="Helical" evidence="5">
    <location>
        <begin position="47"/>
        <end position="64"/>
    </location>
</feature>
<keyword evidence="8" id="KW-1185">Reference proteome</keyword>
<dbReference type="PANTHER" id="PTHR37422">
    <property type="entry name" value="TEICHURONIC ACID BIOSYNTHESIS PROTEIN TUAE"/>
    <property type="match status" value="1"/>
</dbReference>
<feature type="transmembrane region" description="Helical" evidence="5">
    <location>
        <begin position="252"/>
        <end position="269"/>
    </location>
</feature>
<dbReference type="PANTHER" id="PTHR37422:SF13">
    <property type="entry name" value="LIPOPOLYSACCHARIDE BIOSYNTHESIS PROTEIN PA4999-RELATED"/>
    <property type="match status" value="1"/>
</dbReference>
<evidence type="ECO:0000259" key="6">
    <source>
        <dbReference type="Pfam" id="PF04932"/>
    </source>
</evidence>
<accession>A0ABY2Q2P4</accession>
<comment type="caution">
    <text evidence="7">The sequence shown here is derived from an EMBL/GenBank/DDBJ whole genome shotgun (WGS) entry which is preliminary data.</text>
</comment>
<protein>
    <recommendedName>
        <fullName evidence="6">O-antigen ligase-related domain-containing protein</fullName>
    </recommendedName>
</protein>
<name>A0ABY2Q2P4_9HYPH</name>
<dbReference type="RefSeq" id="WP_136360151.1">
    <property type="nucleotide sequence ID" value="NZ_SSNY01000016.1"/>
</dbReference>
<feature type="transmembrane region" description="Helical" evidence="5">
    <location>
        <begin position="390"/>
        <end position="407"/>
    </location>
</feature>
<feature type="transmembrane region" description="Helical" evidence="5">
    <location>
        <begin position="204"/>
        <end position="222"/>
    </location>
</feature>
<evidence type="ECO:0000313" key="7">
    <source>
        <dbReference type="EMBL" id="THF54760.1"/>
    </source>
</evidence>
<feature type="transmembrane region" description="Helical" evidence="5">
    <location>
        <begin position="127"/>
        <end position="147"/>
    </location>
</feature>
<dbReference type="InterPro" id="IPR051533">
    <property type="entry name" value="WaaL-like"/>
</dbReference>
<feature type="transmembrane region" description="Helical" evidence="5">
    <location>
        <begin position="167"/>
        <end position="192"/>
    </location>
</feature>
<dbReference type="Pfam" id="PF04932">
    <property type="entry name" value="Wzy_C"/>
    <property type="match status" value="1"/>
</dbReference>
<feature type="domain" description="O-antigen ligase-related" evidence="6">
    <location>
        <begin position="212"/>
        <end position="361"/>
    </location>
</feature>
<evidence type="ECO:0000313" key="8">
    <source>
        <dbReference type="Proteomes" id="UP000306441"/>
    </source>
</evidence>
<keyword evidence="2 5" id="KW-0812">Transmembrane</keyword>
<keyword evidence="4 5" id="KW-0472">Membrane</keyword>
<feature type="transmembrane region" description="Helical" evidence="5">
    <location>
        <begin position="354"/>
        <end position="378"/>
    </location>
</feature>
<organism evidence="7 8">
    <name type="scientific">Ollibium composti</name>
    <dbReference type="NCBI Taxonomy" id="2675109"/>
    <lineage>
        <taxon>Bacteria</taxon>
        <taxon>Pseudomonadati</taxon>
        <taxon>Pseudomonadota</taxon>
        <taxon>Alphaproteobacteria</taxon>
        <taxon>Hyphomicrobiales</taxon>
        <taxon>Phyllobacteriaceae</taxon>
        <taxon>Ollibium</taxon>
    </lineage>
</organism>
<comment type="subcellular location">
    <subcellularLocation>
        <location evidence="1">Membrane</location>
        <topology evidence="1">Multi-pass membrane protein</topology>
    </subcellularLocation>
</comment>
<sequence>MFQRTIGVSAHTRSSTRSADARMLLLPVSAAALTIPLALFQVMGYDINPAFLLAPIIPWAYLASYETRTNLPFAVSCALGVASILIANSIEPDDRLVRNLLSLILLLFPASFFFLGRYLVQDIKKGVFWLAVFSAIFVIPLALRLIIVGQAVRAVTVEGYAFLNVQFFGLPVFAAFGVNALAHLLCIQTTILSGALFSPDTARPFRALFFVAMASALFLVIGSDARSAVLYLIAMFIGMAAYAIWKRQHAKAIFLPVAALAVAILAHEMNDPSNTRVVQFLSTIFDMVKGKGSTPEKQRIDDISTGRLTLWTEATSEIVESPIVGTGFSQWGRYSPAPIEVTPNSGTHIYYLTYLWKGGLLFAIPFTIFLAAAAWNSFRIRRWASSPEGAFTGLAVLLSFCWLAITYDTPNVPSAGALAFFLLGALNPIANQFPVNSLRSSHAAP</sequence>
<feature type="transmembrane region" description="Helical" evidence="5">
    <location>
        <begin position="96"/>
        <end position="115"/>
    </location>
</feature>
<evidence type="ECO:0000256" key="1">
    <source>
        <dbReference type="ARBA" id="ARBA00004141"/>
    </source>
</evidence>
<feature type="transmembrane region" description="Helical" evidence="5">
    <location>
        <begin position="228"/>
        <end position="245"/>
    </location>
</feature>